<dbReference type="VEuPathDB" id="FungiDB:SJAG_03796"/>
<evidence type="ECO:0000256" key="3">
    <source>
        <dbReference type="ARBA" id="ARBA00022694"/>
    </source>
</evidence>
<dbReference type="JaponicusDB" id="SJAG_03796">
    <property type="gene designation" value="pop5"/>
</dbReference>
<dbReference type="EC" id="3.1.26.5" evidence="5"/>
<evidence type="ECO:0000256" key="1">
    <source>
        <dbReference type="ARBA" id="ARBA00004123"/>
    </source>
</evidence>
<dbReference type="RefSeq" id="XP_002174927.1">
    <property type="nucleotide sequence ID" value="XM_002174891.2"/>
</dbReference>
<dbReference type="InterPro" id="IPR038085">
    <property type="entry name" value="Rnp2-like_sf"/>
</dbReference>
<gene>
    <name evidence="7" type="primary">pop5</name>
    <name evidence="6" type="ORF">SJAG_03796</name>
</gene>
<dbReference type="OrthoDB" id="24745at2759"/>
<dbReference type="Pfam" id="PF01900">
    <property type="entry name" value="RNase_P_Rpp14"/>
    <property type="match status" value="1"/>
</dbReference>
<dbReference type="AlphaFoldDB" id="B6K530"/>
<dbReference type="InterPro" id="IPR016819">
    <property type="entry name" value="RNase_P/MRP_POP5"/>
</dbReference>
<proteinExistence type="inferred from homology"/>
<keyword evidence="4" id="KW-0539">Nucleus</keyword>
<dbReference type="HOGENOM" id="CLU_086710_1_2_1"/>
<evidence type="ECO:0000313" key="8">
    <source>
        <dbReference type="Proteomes" id="UP000001744"/>
    </source>
</evidence>
<comment type="catalytic activity">
    <reaction evidence="5">
        <text>Endonucleolytic cleavage of RNA, removing 5'-extranucleotides from tRNA precursor.</text>
        <dbReference type="EC" id="3.1.26.5"/>
    </reaction>
</comment>
<evidence type="ECO:0000256" key="2">
    <source>
        <dbReference type="ARBA" id="ARBA00010800"/>
    </source>
</evidence>
<evidence type="ECO:0000313" key="6">
    <source>
        <dbReference type="EMBL" id="EEB08634.1"/>
    </source>
</evidence>
<accession>B6K530</accession>
<protein>
    <recommendedName>
        <fullName evidence="5">Ribonuclease P/MRP protein subunit POP5</fullName>
        <ecNumber evidence="5">3.1.26.5</ecNumber>
    </recommendedName>
</protein>
<dbReference type="GeneID" id="7050438"/>
<dbReference type="SUPFAM" id="SSF160350">
    <property type="entry name" value="Rnp2-like"/>
    <property type="match status" value="1"/>
</dbReference>
<sequence>MVRFKSRYLLFEILYPEHKQFHEIPAVPSGNQLTSSLLSKQIRAAVHENFGDHGLGSVQSNLSIKYFSPRTSTGILRVARQHYRIAWAALTLIHELLGQKVVIRVVRTAGTIKRAEMAAIERNASDIRLLSIHDEVEEI</sequence>
<dbReference type="GO" id="GO:0004526">
    <property type="term" value="F:ribonuclease P activity"/>
    <property type="evidence" value="ECO:0007669"/>
    <property type="project" value="UniProtKB-EC"/>
</dbReference>
<dbReference type="Proteomes" id="UP000001744">
    <property type="component" value="Unassembled WGS sequence"/>
</dbReference>
<keyword evidence="3 5" id="KW-0819">tRNA processing</keyword>
<dbReference type="GO" id="GO:0000172">
    <property type="term" value="C:ribonuclease MRP complex"/>
    <property type="evidence" value="ECO:0000318"/>
    <property type="project" value="GO_Central"/>
</dbReference>
<keyword evidence="8" id="KW-1185">Reference proteome</keyword>
<dbReference type="GO" id="GO:0001682">
    <property type="term" value="P:tRNA 5'-leader removal"/>
    <property type="evidence" value="ECO:0000318"/>
    <property type="project" value="GO_Central"/>
</dbReference>
<name>B6K530_SCHJY</name>
<dbReference type="InterPro" id="IPR002759">
    <property type="entry name" value="Pop5/Rpp14/Rnp2-like"/>
</dbReference>
<dbReference type="PANTHER" id="PTHR15441:SF2">
    <property type="entry name" value="RIBONUCLEASE P_MRP PROTEIN SUBUNIT POP5"/>
    <property type="match status" value="1"/>
</dbReference>
<dbReference type="eggNOG" id="KOG4639">
    <property type="taxonomic scope" value="Eukaryota"/>
</dbReference>
<dbReference type="EMBL" id="KE651167">
    <property type="protein sequence ID" value="EEB08634.1"/>
    <property type="molecule type" value="Genomic_DNA"/>
</dbReference>
<dbReference type="STRING" id="402676.B6K530"/>
<organism evidence="6 8">
    <name type="scientific">Schizosaccharomyces japonicus (strain yFS275 / FY16936)</name>
    <name type="common">Fission yeast</name>
    <dbReference type="NCBI Taxonomy" id="402676"/>
    <lineage>
        <taxon>Eukaryota</taxon>
        <taxon>Fungi</taxon>
        <taxon>Dikarya</taxon>
        <taxon>Ascomycota</taxon>
        <taxon>Taphrinomycotina</taxon>
        <taxon>Schizosaccharomycetes</taxon>
        <taxon>Schizosaccharomycetales</taxon>
        <taxon>Schizosaccharomycetaceae</taxon>
        <taxon>Schizosaccharomyces</taxon>
    </lineage>
</organism>
<dbReference type="PANTHER" id="PTHR15441">
    <property type="entry name" value="RIBONUCLEASE P PROTEIN SUBUNIT P14"/>
    <property type="match status" value="1"/>
</dbReference>
<evidence type="ECO:0000256" key="4">
    <source>
        <dbReference type="ARBA" id="ARBA00023242"/>
    </source>
</evidence>
<dbReference type="GO" id="GO:0000447">
    <property type="term" value="P:endonucleolytic cleavage in ITS1 to separate SSU-rRNA from 5.8S rRNA and LSU-rRNA from tricistronic rRNA transcript (SSU-rRNA, 5.8S rRNA, LSU-rRNA)"/>
    <property type="evidence" value="ECO:0007669"/>
    <property type="project" value="EnsemblFungi"/>
</dbReference>
<evidence type="ECO:0000313" key="7">
    <source>
        <dbReference type="JaponicusDB" id="SJAG_03796"/>
    </source>
</evidence>
<dbReference type="Gene3D" id="3.30.70.3250">
    <property type="entry name" value="Ribonuclease P, Pop5 subunit"/>
    <property type="match status" value="1"/>
</dbReference>
<evidence type="ECO:0000256" key="5">
    <source>
        <dbReference type="PIRNR" id="PIRNR023803"/>
    </source>
</evidence>
<dbReference type="GO" id="GO:0030681">
    <property type="term" value="C:multimeric ribonuclease P complex"/>
    <property type="evidence" value="ECO:0000318"/>
    <property type="project" value="GO_Central"/>
</dbReference>
<comment type="subcellular location">
    <subcellularLocation>
        <location evidence="1">Nucleus</location>
    </subcellularLocation>
</comment>
<comment type="similarity">
    <text evidence="2 5">Belongs to the eukaryotic/archaeal RNase P protein component 2 family.</text>
</comment>
<comment type="function">
    <text evidence="5">Component of ribonuclease P, a protein complex that generates mature tRNA molecules by cleaving their 5'-ends.</text>
</comment>
<reference evidence="6 8" key="1">
    <citation type="journal article" date="2011" name="Science">
        <title>Comparative functional genomics of the fission yeasts.</title>
        <authorList>
            <person name="Rhind N."/>
            <person name="Chen Z."/>
            <person name="Yassour M."/>
            <person name="Thompson D.A."/>
            <person name="Haas B.J."/>
            <person name="Habib N."/>
            <person name="Wapinski I."/>
            <person name="Roy S."/>
            <person name="Lin M.F."/>
            <person name="Heiman D.I."/>
            <person name="Young S.K."/>
            <person name="Furuya K."/>
            <person name="Guo Y."/>
            <person name="Pidoux A."/>
            <person name="Chen H.M."/>
            <person name="Robbertse B."/>
            <person name="Goldberg J.M."/>
            <person name="Aoki K."/>
            <person name="Bayne E.H."/>
            <person name="Berlin A.M."/>
            <person name="Desjardins C.A."/>
            <person name="Dobbs E."/>
            <person name="Dukaj L."/>
            <person name="Fan L."/>
            <person name="FitzGerald M.G."/>
            <person name="French C."/>
            <person name="Gujja S."/>
            <person name="Hansen K."/>
            <person name="Keifenheim D."/>
            <person name="Levin J.Z."/>
            <person name="Mosher R.A."/>
            <person name="Mueller C.A."/>
            <person name="Pfiffner J."/>
            <person name="Priest M."/>
            <person name="Russ C."/>
            <person name="Smialowska A."/>
            <person name="Swoboda P."/>
            <person name="Sykes S.M."/>
            <person name="Vaughn M."/>
            <person name="Vengrova S."/>
            <person name="Yoder R."/>
            <person name="Zeng Q."/>
            <person name="Allshire R."/>
            <person name="Baulcombe D."/>
            <person name="Birren B.W."/>
            <person name="Brown W."/>
            <person name="Ekwall K."/>
            <person name="Kellis M."/>
            <person name="Leatherwood J."/>
            <person name="Levin H."/>
            <person name="Margalit H."/>
            <person name="Martienssen R."/>
            <person name="Nieduszynski C.A."/>
            <person name="Spatafora J.W."/>
            <person name="Friedman N."/>
            <person name="Dalgaard J.Z."/>
            <person name="Baumann P."/>
            <person name="Niki H."/>
            <person name="Regev A."/>
            <person name="Nusbaum C."/>
        </authorList>
    </citation>
    <scope>NUCLEOTIDE SEQUENCE [LARGE SCALE GENOMIC DNA]</scope>
    <source>
        <strain evidence="8">yFS275 / FY16936</strain>
    </source>
</reference>
<dbReference type="GO" id="GO:0005730">
    <property type="term" value="C:nucleolus"/>
    <property type="evidence" value="ECO:0000318"/>
    <property type="project" value="GO_Central"/>
</dbReference>
<dbReference type="GO" id="GO:0033204">
    <property type="term" value="F:ribonuclease P RNA binding"/>
    <property type="evidence" value="ECO:0000318"/>
    <property type="project" value="GO_Central"/>
</dbReference>
<dbReference type="OMA" id="MQNYLDK"/>
<dbReference type="PIRSF" id="PIRSF023803">
    <property type="entry name" value="Ribonuclease_P_prd"/>
    <property type="match status" value="1"/>
</dbReference>